<evidence type="ECO:0000313" key="4">
    <source>
        <dbReference type="EMBL" id="GLC51693.1"/>
    </source>
</evidence>
<comment type="caution">
    <text evidence="4">The sequence shown here is derived from an EMBL/GenBank/DDBJ whole genome shotgun (WGS) entry which is preliminary data.</text>
</comment>
<organism evidence="4 5">
    <name type="scientific">Pleodorina starrii</name>
    <dbReference type="NCBI Taxonomy" id="330485"/>
    <lineage>
        <taxon>Eukaryota</taxon>
        <taxon>Viridiplantae</taxon>
        <taxon>Chlorophyta</taxon>
        <taxon>core chlorophytes</taxon>
        <taxon>Chlorophyceae</taxon>
        <taxon>CS clade</taxon>
        <taxon>Chlamydomonadales</taxon>
        <taxon>Volvocaceae</taxon>
        <taxon>Pleodorina</taxon>
    </lineage>
</organism>
<dbReference type="Proteomes" id="UP001165080">
    <property type="component" value="Unassembled WGS sequence"/>
</dbReference>
<dbReference type="EMBL" id="BRXU01000004">
    <property type="protein sequence ID" value="GLC51693.1"/>
    <property type="molecule type" value="Genomic_DNA"/>
</dbReference>
<comment type="similarity">
    <text evidence="1">Belongs to the CCZ1 family.</text>
</comment>
<protein>
    <recommendedName>
        <fullName evidence="3">CCZ1/INTU/HSP4 first Longin domain-containing protein</fullName>
    </recommendedName>
</protein>
<accession>A0A9W6BGP0</accession>
<dbReference type="InterPro" id="IPR013176">
    <property type="entry name" value="Ccz1"/>
</dbReference>
<evidence type="ECO:0000313" key="5">
    <source>
        <dbReference type="Proteomes" id="UP001165080"/>
    </source>
</evidence>
<gene>
    <name evidence="4" type="primary">PLEST004998</name>
    <name evidence="4" type="ORF">PLESTB_000529800</name>
</gene>
<proteinExistence type="inferred from homology"/>
<evidence type="ECO:0000259" key="3">
    <source>
        <dbReference type="Pfam" id="PF19031"/>
    </source>
</evidence>
<dbReference type="PANTHER" id="PTHR13056:SF0">
    <property type="entry name" value="VACUOLAR FUSION PROTEIN CCZ1 HOMOLOG-RELATED"/>
    <property type="match status" value="1"/>
</dbReference>
<dbReference type="PANTHER" id="PTHR13056">
    <property type="entry name" value="VACUOLAR FUSION PROTEIN CCZ1 HOMOLOG-RELATED"/>
    <property type="match status" value="1"/>
</dbReference>
<feature type="domain" description="CCZ1/INTU/HSP4 first Longin" evidence="3">
    <location>
        <begin position="19"/>
        <end position="130"/>
    </location>
</feature>
<dbReference type="GO" id="GO:0035658">
    <property type="term" value="C:Mon1-Ccz1 complex"/>
    <property type="evidence" value="ECO:0007669"/>
    <property type="project" value="InterPro"/>
</dbReference>
<dbReference type="AlphaFoldDB" id="A0A9W6BGP0"/>
<reference evidence="4 5" key="1">
    <citation type="journal article" date="2023" name="Commun. Biol.">
        <title>Reorganization of the ancestral sex-determining regions during the evolution of trioecy in Pleodorina starrii.</title>
        <authorList>
            <person name="Takahashi K."/>
            <person name="Suzuki S."/>
            <person name="Kawai-Toyooka H."/>
            <person name="Yamamoto K."/>
            <person name="Hamaji T."/>
            <person name="Ootsuki R."/>
            <person name="Yamaguchi H."/>
            <person name="Kawachi M."/>
            <person name="Higashiyama T."/>
            <person name="Nozaki H."/>
        </authorList>
    </citation>
    <scope>NUCLEOTIDE SEQUENCE [LARGE SCALE GENOMIC DNA]</scope>
    <source>
        <strain evidence="4 5">NIES-4479</strain>
    </source>
</reference>
<keyword evidence="5" id="KW-1185">Reference proteome</keyword>
<sequence>MQQPPANPVAAFFRTTNLVFAVYDVRRGQCEGEEAEKLLSFFPTIAPIHVRTSVVGLAQAVTSFAATLTQDGSRFQSMVAENNKWVMCEVEPYIWMLAVVRKAWAGATCTNAAFKNLLTSMYDVFVLLHGKMGTLLEQDPTGFALRRVLQPLLDEVGSRLLRPEAAASREAGGHGALLANPLAPHCPGAVPLMPTSHHTFLAIQSLVNQLLVASFYGSRLVGGVAVLWGGLPLWSTLGPRDTEALVTLAVRALVPAAKAAQKSRPAGAGTSMAVAAGNGGAAAAAAPGETAHETLLSPLQWRAGGGIQPPSLSPATSSLATVAAGLGLSFAAAGGGGGGGGGSGGSAAAAASGGGSAAPAPAAAAASGGGGGGVMFGPSTPGGGISLAGILGFGVGSGVVPASASASGSTPPLPVSSSAAAGPSSFSSTSAAAGGGGGGGVGSALPPFLSSFLRPRLRPSLYSAPGGALPLDAVLPMTHVWLRGSNEWAQLLPYHRGQLLVLALLHDVPPPATEVLAALAAVLGRGSGPAAAALAAEMPSRSVMCHEKGHRYCYTDSLCHATRCSPLKKVLTLSSSALRHLAHLRSKMDDWDAGGGEGGGEAAPAPGAGSCGADGGGGDRELVVRTSHDAWLVLRAAAGDRRLYTVSEQGALAELAMGAQGLEPTLAAAVAPTDALCDRLFPGVFLQP</sequence>
<name>A0A9W6BGP0_9CHLO</name>
<dbReference type="Pfam" id="PF19031">
    <property type="entry name" value="Intu_longin_1"/>
    <property type="match status" value="1"/>
</dbReference>
<feature type="region of interest" description="Disordered" evidence="2">
    <location>
        <begin position="592"/>
        <end position="614"/>
    </location>
</feature>
<dbReference type="InterPro" id="IPR043987">
    <property type="entry name" value="CCZ1/INTU/HSP4_longin_1"/>
</dbReference>
<evidence type="ECO:0000256" key="1">
    <source>
        <dbReference type="ARBA" id="ARBA00005352"/>
    </source>
</evidence>
<evidence type="ECO:0000256" key="2">
    <source>
        <dbReference type="SAM" id="MobiDB-lite"/>
    </source>
</evidence>
<dbReference type="GO" id="GO:0016192">
    <property type="term" value="P:vesicle-mediated transport"/>
    <property type="evidence" value="ECO:0007669"/>
    <property type="project" value="InterPro"/>
</dbReference>